<dbReference type="InterPro" id="IPR019734">
    <property type="entry name" value="TPR_rpt"/>
</dbReference>
<reference evidence="12" key="1">
    <citation type="journal article" date="2014" name="Nat. Commun.">
        <title>Genomic adaptations of the halophilic Dead Sea filamentous fungus Eurotium rubrum.</title>
        <authorList>
            <person name="Kis-Papo T."/>
            <person name="Weig A.R."/>
            <person name="Riley R."/>
            <person name="Persoh D."/>
            <person name="Salamov A."/>
            <person name="Sun H."/>
            <person name="Lipzen A."/>
            <person name="Wasser S.P."/>
            <person name="Rambold G."/>
            <person name="Grigoriev I.V."/>
            <person name="Nevo E."/>
        </authorList>
    </citation>
    <scope>NUCLEOTIDE SEQUENCE [LARGE SCALE GENOMIC DNA]</scope>
    <source>
        <strain evidence="12">CBS 135680</strain>
    </source>
</reference>
<dbReference type="Pfam" id="PF13181">
    <property type="entry name" value="TPR_8"/>
    <property type="match status" value="1"/>
</dbReference>
<dbReference type="PANTHER" id="PTHR44998">
    <property type="match status" value="1"/>
</dbReference>
<evidence type="ECO:0000256" key="5">
    <source>
        <dbReference type="ARBA" id="ARBA00022679"/>
    </source>
</evidence>
<feature type="domain" description="O-GlcNAc transferase C-terminal" evidence="10">
    <location>
        <begin position="1385"/>
        <end position="1589"/>
    </location>
</feature>
<dbReference type="FunFam" id="1.25.40.10:FF:000552">
    <property type="entry name" value="UDP-N-acetylglucosaminyltransferase (AFU_orthologue AFUA_1G03380)"/>
    <property type="match status" value="1"/>
</dbReference>
<feature type="compositionally biased region" description="Polar residues" evidence="9">
    <location>
        <begin position="36"/>
        <end position="54"/>
    </location>
</feature>
<evidence type="ECO:0000313" key="11">
    <source>
        <dbReference type="EMBL" id="EYE91529.1"/>
    </source>
</evidence>
<evidence type="ECO:0000256" key="7">
    <source>
        <dbReference type="ARBA" id="ARBA00022803"/>
    </source>
</evidence>
<keyword evidence="7 8" id="KW-0802">TPR repeat</keyword>
<dbReference type="GeneID" id="63694484"/>
<evidence type="ECO:0000256" key="1">
    <source>
        <dbReference type="ARBA" id="ARBA00004922"/>
    </source>
</evidence>
<dbReference type="Proteomes" id="UP000019804">
    <property type="component" value="Unassembled WGS sequence"/>
</dbReference>
<protein>
    <recommendedName>
        <fullName evidence="3">protein O-GlcNAc transferase</fullName>
        <ecNumber evidence="3">2.4.1.255</ecNumber>
    </recommendedName>
</protein>
<dbReference type="FunFam" id="1.25.40.10:FF:000180">
    <property type="entry name" value="Related to UDP-N-acetylglucosaminyltransferase"/>
    <property type="match status" value="1"/>
</dbReference>
<dbReference type="EMBL" id="KK088444">
    <property type="protein sequence ID" value="EYE91529.1"/>
    <property type="molecule type" value="Genomic_DNA"/>
</dbReference>
<dbReference type="GO" id="GO:0006493">
    <property type="term" value="P:protein O-linked glycosylation"/>
    <property type="evidence" value="ECO:0007669"/>
    <property type="project" value="TreeGrafter"/>
</dbReference>
<dbReference type="Pfam" id="PF13844">
    <property type="entry name" value="Glyco_transf_41"/>
    <property type="match status" value="2"/>
</dbReference>
<dbReference type="InterPro" id="IPR029489">
    <property type="entry name" value="OGT/SEC/SPY_C"/>
</dbReference>
<comment type="similarity">
    <text evidence="2">Belongs to the glycosyltransferase 41 family. O-GlcNAc transferase subfamily.</text>
</comment>
<feature type="region of interest" description="Disordered" evidence="9">
    <location>
        <begin position="404"/>
        <end position="440"/>
    </location>
</feature>
<dbReference type="Gene3D" id="3.40.50.2000">
    <property type="entry name" value="Glycogen Phosphorylase B"/>
    <property type="match status" value="1"/>
</dbReference>
<name>A0A017S4K4_ASPRC</name>
<feature type="domain" description="O-GlcNAc transferase C-terminal" evidence="10">
    <location>
        <begin position="1125"/>
        <end position="1360"/>
    </location>
</feature>
<evidence type="ECO:0000259" key="10">
    <source>
        <dbReference type="Pfam" id="PF13844"/>
    </source>
</evidence>
<dbReference type="FunFam" id="3.40.50.11380:FF:000004">
    <property type="entry name" value="UDP-N-acetylglucosaminyltransferase (AFU_orthologue AFUA_1G03380)"/>
    <property type="match status" value="1"/>
</dbReference>
<sequence>MLPSVAPFPSLQPHHHMSHYHAPGNLNSSYAFTSAFPSSLPRNDPSKNSHQSIPRTRLQYPHPIQRLDLRDNAAASSSPSAVGEHALRRKTPNGTLSAGYDGTPGDTTIQPPASKHILVSSLEAGQVLSPQTGFPMENWQQPVLDQSSRPKPSNFPPVYNKNDAIRGVAVAGDLTQDANGTGWVRSMNYDPGMDSILNQTLPMQQQRFYLHDGAYVPTVLPATLQQCVGPTASAGSGPYGPYWPDGVYIPYRPAALRDSRFNSPASFADPNMQFYDPSLNGQNSIPPGNHHDAAVAWNPAPLGMLNLDSTVKSNFPPRYSDQKPLDSALNQQVLPSHSRQNTAPYPSHPPSNEPFAPWPSLQHPLPGHNLRTTNGEFKEKVLSWAHGVYVDLLASIHQARRNSISSNTGDVHNQRLLKPSIYPKPPRQPGLDFSQPSRHPFQPSYGASDMQMIDRLRHTGRFTTSASRFPSDPFNENPSASAVSALEMLSHLCIESGWEWIDGMLLGGCLAYGLGDYHKAMRWYSRIMARDTTHVEAISNLAATLLALDRREEALHHWLRAVKLRPSFFEAVEHLVGLLCNTHRGKEAVNIIEYVQTSLRHPKNGDCFTTDEHASEPESDAESASDMCMYEKASFDYDNDLGHPTGHPTSFDQCAPDNRPLGFASSGYAIPGADNGRMLALVHAKGNMLYALGDNARAAAAFEDAILITAGRRLHGIRGLIKQIFAAFSYGSYSSGQHDNGETILLYPDKALQTSKLVFSPCGTPPGIKFVAEGLARKAAISTTSNSLLSLAKIYQDGMSSISTSGAPRSAPGVRDILALYYLSLSLQQSPSTANNVGILLAGIQNNPGKSPARSSGEIQHPDIPGVIPGSGISLALAYYNYGLRLDSRHAHLYTNLGSLLKDIGQLHAAIRMYEQAVSCDNNFDIALANLANAVKDAGRVNDAIVYYKRAVKVNPEFAEAVCGLANALNSVCNWVGRGGVANGHGFRDRWHVDEQGMLRDAYSLDTGAGWIKRVVDIVDRQLREGETWGRGLLTSGMVDQLCAQLAPAVDSHRLSSSQKSSLVSILQSWAGQRWEGSRIVRLVERAIRSLTWQWYQDRYVHGKEYPWTKYRRPQLPAGLTAPNAPTVLPFHTFTCPLSAKQVRQISQRNGLRISSSTLRAPWLPGTVYPPPAPPNPYLKVGYVSSDFNNHPLAHLMQSVFGLHNPSKVKAYCYATTPSDRSIHRQQIEKEAPVFHDASAWSVDRLVSQIVEDGIHILINLNGYTRGARNEVFAARPAPIHMSFMGFAGTLGAEWCDYILADELSIPPETLSPGRRKTLMEERLLEEDHGEDMEGWVYGEKIVYTRDTFFCCDHRQSAPDAHEARLTWDQEQELRWRMRKELFPNLRDDVLILGNFNQLYKIEPTTFRTWLRILARIPNAVLWLLRFPETGEQNLRDTAVAWAGPDTASRIIFTDVAPKNTHISRAKILDLFLDTPECNAHTTATDVLWSGTPLLTYPRYKYKMCSRMASSILSSALPNTDLGRQAQTELIASSDEDYEEKAFRLCTSTQYISGGNGRARGRLSDLREMIFSERRESRLFDTARWVRDLENAYEQVWKRWVEGEEGDIWL</sequence>
<keyword evidence="6" id="KW-0677">Repeat</keyword>
<accession>A0A017S4K4</accession>
<dbReference type="STRING" id="1388766.A0A017S4K4"/>
<dbReference type="HOGENOM" id="CLU_001721_0_0_1"/>
<evidence type="ECO:0000256" key="9">
    <source>
        <dbReference type="SAM" id="MobiDB-lite"/>
    </source>
</evidence>
<feature type="region of interest" description="Disordered" evidence="9">
    <location>
        <begin position="72"/>
        <end position="106"/>
    </location>
</feature>
<feature type="repeat" description="TPR" evidence="8">
    <location>
        <begin position="925"/>
        <end position="958"/>
    </location>
</feature>
<dbReference type="GO" id="GO:0097363">
    <property type="term" value="F:protein O-acetylglucosaminyltransferase activity"/>
    <property type="evidence" value="ECO:0007669"/>
    <property type="project" value="UniProtKB-EC"/>
</dbReference>
<dbReference type="OrthoDB" id="421121at2759"/>
<feature type="region of interest" description="Disordered" evidence="9">
    <location>
        <begin position="36"/>
        <end position="60"/>
    </location>
</feature>
<keyword evidence="5 11" id="KW-0808">Transferase</keyword>
<feature type="repeat" description="TPR" evidence="8">
    <location>
        <begin position="535"/>
        <end position="568"/>
    </location>
</feature>
<dbReference type="SMART" id="SM00028">
    <property type="entry name" value="TPR"/>
    <property type="match status" value="5"/>
</dbReference>
<dbReference type="InterPro" id="IPR011990">
    <property type="entry name" value="TPR-like_helical_dom_sf"/>
</dbReference>
<evidence type="ECO:0000313" key="12">
    <source>
        <dbReference type="Proteomes" id="UP000019804"/>
    </source>
</evidence>
<dbReference type="PROSITE" id="PS50005">
    <property type="entry name" value="TPR"/>
    <property type="match status" value="3"/>
</dbReference>
<dbReference type="FunFam" id="3.40.50.2000:FF:000110">
    <property type="entry name" value="UDP-N-acetylglucosaminyltransferase protein"/>
    <property type="match status" value="1"/>
</dbReference>
<gene>
    <name evidence="11" type="ORF">EURHEDRAFT_381029</name>
</gene>
<keyword evidence="4 11" id="KW-0328">Glycosyltransferase</keyword>
<comment type="pathway">
    <text evidence="1">Protein modification; protein glycosylation.</text>
</comment>
<dbReference type="SUPFAM" id="SSF48452">
    <property type="entry name" value="TPR-like"/>
    <property type="match status" value="2"/>
</dbReference>
<dbReference type="RefSeq" id="XP_040635219.1">
    <property type="nucleotide sequence ID" value="XM_040779360.1"/>
</dbReference>
<evidence type="ECO:0000256" key="8">
    <source>
        <dbReference type="PROSITE-ProRule" id="PRU00339"/>
    </source>
</evidence>
<evidence type="ECO:0000256" key="2">
    <source>
        <dbReference type="ARBA" id="ARBA00005386"/>
    </source>
</evidence>
<dbReference type="PANTHER" id="PTHR44998:SF1">
    <property type="entry name" value="UDP-N-ACETYLGLUCOSAMINE--PEPTIDE N-ACETYLGLUCOSAMINYLTRANSFERASE 110 KDA SUBUNIT"/>
    <property type="match status" value="1"/>
</dbReference>
<evidence type="ECO:0000256" key="4">
    <source>
        <dbReference type="ARBA" id="ARBA00022676"/>
    </source>
</evidence>
<feature type="region of interest" description="Disordered" evidence="9">
    <location>
        <begin position="336"/>
        <end position="372"/>
    </location>
</feature>
<dbReference type="Gene3D" id="1.25.40.10">
    <property type="entry name" value="Tetratricopeptide repeat domain"/>
    <property type="match status" value="3"/>
</dbReference>
<feature type="repeat" description="TPR" evidence="8">
    <location>
        <begin position="891"/>
        <end position="924"/>
    </location>
</feature>
<evidence type="ECO:0000256" key="3">
    <source>
        <dbReference type="ARBA" id="ARBA00011970"/>
    </source>
</evidence>
<evidence type="ECO:0000256" key="6">
    <source>
        <dbReference type="ARBA" id="ARBA00022737"/>
    </source>
</evidence>
<dbReference type="EC" id="2.4.1.255" evidence="3"/>
<keyword evidence="12" id="KW-1185">Reference proteome</keyword>
<dbReference type="Gene3D" id="3.40.50.11380">
    <property type="match status" value="1"/>
</dbReference>
<proteinExistence type="inferred from homology"/>
<organism evidence="11 12">
    <name type="scientific">Aspergillus ruber (strain CBS 135680)</name>
    <dbReference type="NCBI Taxonomy" id="1388766"/>
    <lineage>
        <taxon>Eukaryota</taxon>
        <taxon>Fungi</taxon>
        <taxon>Dikarya</taxon>
        <taxon>Ascomycota</taxon>
        <taxon>Pezizomycotina</taxon>
        <taxon>Eurotiomycetes</taxon>
        <taxon>Eurotiomycetidae</taxon>
        <taxon>Eurotiales</taxon>
        <taxon>Aspergillaceae</taxon>
        <taxon>Aspergillus</taxon>
        <taxon>Aspergillus subgen. Aspergillus</taxon>
    </lineage>
</organism>